<dbReference type="InterPro" id="IPR005490">
    <property type="entry name" value="LD_TPept_cat_dom"/>
</dbReference>
<evidence type="ECO:0000259" key="7">
    <source>
        <dbReference type="PROSITE" id="PS52029"/>
    </source>
</evidence>
<dbReference type="GO" id="GO:0008360">
    <property type="term" value="P:regulation of cell shape"/>
    <property type="evidence" value="ECO:0007669"/>
    <property type="project" value="UniProtKB-UniRule"/>
</dbReference>
<evidence type="ECO:0000256" key="1">
    <source>
        <dbReference type="ARBA" id="ARBA00004752"/>
    </source>
</evidence>
<dbReference type="SUPFAM" id="SSF141523">
    <property type="entry name" value="L,D-transpeptidase catalytic domain-like"/>
    <property type="match status" value="1"/>
</dbReference>
<dbReference type="AlphaFoldDB" id="A0A0G1TVP0"/>
<dbReference type="PANTHER" id="PTHR30582:SF2">
    <property type="entry name" value="L,D-TRANSPEPTIDASE YCIB-RELATED"/>
    <property type="match status" value="1"/>
</dbReference>
<keyword evidence="3 6" id="KW-0133">Cell shape</keyword>
<evidence type="ECO:0000256" key="6">
    <source>
        <dbReference type="PROSITE-ProRule" id="PRU01373"/>
    </source>
</evidence>
<evidence type="ECO:0000313" key="8">
    <source>
        <dbReference type="EMBL" id="KKU85927.1"/>
    </source>
</evidence>
<reference evidence="8 9" key="1">
    <citation type="journal article" date="2015" name="Nature">
        <title>rRNA introns, odd ribosomes, and small enigmatic genomes across a large radiation of phyla.</title>
        <authorList>
            <person name="Brown C.T."/>
            <person name="Hug L.A."/>
            <person name="Thomas B.C."/>
            <person name="Sharon I."/>
            <person name="Castelle C.J."/>
            <person name="Singh A."/>
            <person name="Wilkins M.J."/>
            <person name="Williams K.H."/>
            <person name="Banfield J.F."/>
        </authorList>
    </citation>
    <scope>NUCLEOTIDE SEQUENCE [LARGE SCALE GENOMIC DNA]</scope>
</reference>
<evidence type="ECO:0000256" key="3">
    <source>
        <dbReference type="ARBA" id="ARBA00022960"/>
    </source>
</evidence>
<feature type="domain" description="L,D-TPase catalytic" evidence="7">
    <location>
        <begin position="41"/>
        <end position="181"/>
    </location>
</feature>
<comment type="pathway">
    <text evidence="1 6">Cell wall biogenesis; peptidoglycan biosynthesis.</text>
</comment>
<dbReference type="PROSITE" id="PS52029">
    <property type="entry name" value="LD_TPASE"/>
    <property type="match status" value="1"/>
</dbReference>
<dbReference type="EMBL" id="LCOY01000066">
    <property type="protein sequence ID" value="KKU85927.1"/>
    <property type="molecule type" value="Genomic_DNA"/>
</dbReference>
<dbReference type="GO" id="GO:0005576">
    <property type="term" value="C:extracellular region"/>
    <property type="evidence" value="ECO:0007669"/>
    <property type="project" value="TreeGrafter"/>
</dbReference>
<protein>
    <recommendedName>
        <fullName evidence="7">L,D-TPase catalytic domain-containing protein</fullName>
    </recommendedName>
</protein>
<feature type="non-terminal residue" evidence="8">
    <location>
        <position position="1"/>
    </location>
</feature>
<evidence type="ECO:0000256" key="2">
    <source>
        <dbReference type="ARBA" id="ARBA00022679"/>
    </source>
</evidence>
<gene>
    <name evidence="8" type="ORF">UY16_C0066G0014</name>
</gene>
<keyword evidence="4 6" id="KW-0573">Peptidoglycan synthesis</keyword>
<keyword evidence="2" id="KW-0808">Transferase</keyword>
<dbReference type="InterPro" id="IPR050979">
    <property type="entry name" value="LD-transpeptidase"/>
</dbReference>
<dbReference type="InterPro" id="IPR038063">
    <property type="entry name" value="Transpep_catalytic_dom"/>
</dbReference>
<dbReference type="GO" id="GO:0071972">
    <property type="term" value="F:peptidoglycan L,D-transpeptidase activity"/>
    <property type="evidence" value="ECO:0007669"/>
    <property type="project" value="TreeGrafter"/>
</dbReference>
<evidence type="ECO:0000256" key="4">
    <source>
        <dbReference type="ARBA" id="ARBA00022984"/>
    </source>
</evidence>
<proteinExistence type="predicted"/>
<dbReference type="Gene3D" id="2.40.440.10">
    <property type="entry name" value="L,D-transpeptidase catalytic domain-like"/>
    <property type="match status" value="1"/>
</dbReference>
<comment type="caution">
    <text evidence="8">The sequence shown here is derived from an EMBL/GenBank/DDBJ whole genome shotgun (WGS) entry which is preliminary data.</text>
</comment>
<dbReference type="GO" id="GO:0071555">
    <property type="term" value="P:cell wall organization"/>
    <property type="evidence" value="ECO:0007669"/>
    <property type="project" value="UniProtKB-UniRule"/>
</dbReference>
<dbReference type="CDD" id="cd16913">
    <property type="entry name" value="YkuD_like"/>
    <property type="match status" value="1"/>
</dbReference>
<name>A0A0G1TVP0_9BACT</name>
<dbReference type="GO" id="GO:0018104">
    <property type="term" value="P:peptidoglycan-protein cross-linking"/>
    <property type="evidence" value="ECO:0007669"/>
    <property type="project" value="TreeGrafter"/>
</dbReference>
<dbReference type="GO" id="GO:0016740">
    <property type="term" value="F:transferase activity"/>
    <property type="evidence" value="ECO:0007669"/>
    <property type="project" value="UniProtKB-KW"/>
</dbReference>
<organism evidence="8 9">
    <name type="scientific">Candidatus Gottesmanbacteria bacterium GW2011_GWA2_47_9</name>
    <dbReference type="NCBI Taxonomy" id="1618445"/>
    <lineage>
        <taxon>Bacteria</taxon>
        <taxon>Candidatus Gottesmaniibacteriota</taxon>
    </lineage>
</organism>
<accession>A0A0G1TVP0</accession>
<feature type="active site" description="Nucleophile" evidence="6">
    <location>
        <position position="140"/>
    </location>
</feature>
<feature type="active site" description="Proton donor/acceptor" evidence="6">
    <location>
        <position position="124"/>
    </location>
</feature>
<keyword evidence="5 6" id="KW-0961">Cell wall biogenesis/degradation</keyword>
<dbReference type="Pfam" id="PF03734">
    <property type="entry name" value="YkuD"/>
    <property type="match status" value="1"/>
</dbReference>
<evidence type="ECO:0000256" key="5">
    <source>
        <dbReference type="ARBA" id="ARBA00023316"/>
    </source>
</evidence>
<sequence>PLPVPPEESKAEFLGTTATPPPLASLTVIRRVLGLTSGEEKRIEVDLTNQRVYAFEGNRKVYEFIVSTGKWGRTPTGEFRIWAKVKSQKMSGGSGNTYYYLPNVPWVMFFSNNEVAAARGFSLHGTYWHNNFGHPMSHGCVNMKISDAEVLYAWATPVVTDDKAWSIHAAEDNQGTKVVIYGVTPEE</sequence>
<dbReference type="UniPathway" id="UPA00219"/>
<dbReference type="PANTHER" id="PTHR30582">
    <property type="entry name" value="L,D-TRANSPEPTIDASE"/>
    <property type="match status" value="1"/>
</dbReference>
<dbReference type="Proteomes" id="UP000034739">
    <property type="component" value="Unassembled WGS sequence"/>
</dbReference>
<evidence type="ECO:0000313" key="9">
    <source>
        <dbReference type="Proteomes" id="UP000034739"/>
    </source>
</evidence>